<feature type="transmembrane region" description="Helical" evidence="7">
    <location>
        <begin position="356"/>
        <end position="376"/>
    </location>
</feature>
<keyword evidence="9" id="KW-0645">Protease</keyword>
<feature type="transmembrane region" description="Helical" evidence="7">
    <location>
        <begin position="275"/>
        <end position="293"/>
    </location>
</feature>
<evidence type="ECO:0000313" key="9">
    <source>
        <dbReference type="EMBL" id="RDS80177.1"/>
    </source>
</evidence>
<feature type="transmembrane region" description="Helical" evidence="7">
    <location>
        <begin position="190"/>
        <end position="215"/>
    </location>
</feature>
<evidence type="ECO:0000256" key="6">
    <source>
        <dbReference type="ARBA" id="ARBA00023136"/>
    </source>
</evidence>
<evidence type="ECO:0000313" key="10">
    <source>
        <dbReference type="Proteomes" id="UP000254258"/>
    </source>
</evidence>
<feature type="transmembrane region" description="Helical" evidence="7">
    <location>
        <begin position="330"/>
        <end position="350"/>
    </location>
</feature>
<organism evidence="9 10">
    <name type="scientific">Dyella monticola</name>
    <dbReference type="NCBI Taxonomy" id="1927958"/>
    <lineage>
        <taxon>Bacteria</taxon>
        <taxon>Pseudomonadati</taxon>
        <taxon>Pseudomonadota</taxon>
        <taxon>Gammaproteobacteria</taxon>
        <taxon>Lysobacterales</taxon>
        <taxon>Rhodanobacteraceae</taxon>
        <taxon>Dyella</taxon>
    </lineage>
</organism>
<name>A0A370WVY2_9GAMM</name>
<keyword evidence="5 7" id="KW-1133">Transmembrane helix</keyword>
<dbReference type="GO" id="GO:0006508">
    <property type="term" value="P:proteolysis"/>
    <property type="evidence" value="ECO:0007669"/>
    <property type="project" value="UniProtKB-KW"/>
</dbReference>
<dbReference type="PANTHER" id="PTHR43731">
    <property type="entry name" value="RHOMBOID PROTEASE"/>
    <property type="match status" value="1"/>
</dbReference>
<reference evidence="9 10" key="1">
    <citation type="submission" date="2018-07" db="EMBL/GenBank/DDBJ databases">
        <title>Dyella monticola sp. nov. and Dyella psychrodurans sp. nov. isolated from monsoon evergreen broad-leaved forest soil of Dinghu Mountain, China.</title>
        <authorList>
            <person name="Gao Z."/>
            <person name="Qiu L."/>
        </authorList>
    </citation>
    <scope>NUCLEOTIDE SEQUENCE [LARGE SCALE GENOMIC DNA]</scope>
    <source>
        <strain evidence="9 10">4G-K06</strain>
    </source>
</reference>
<feature type="transmembrane region" description="Helical" evidence="7">
    <location>
        <begin position="235"/>
        <end position="263"/>
    </location>
</feature>
<sequence>MTLRRWRVASLDGMLPSTGLGKDAIMQSQDQGEIMQQENVVSLMGDESIARVVSVAPATYKVKFGQRSGQRKRPLDLLDLFGSGQITINGDQVLLNGPCGRFSMGKKAQLSVPLSDIFNVEWSGLTVRFRFDGDRENLSHQVEFTAANRDDVATLRQQLPVRQTAAFARQHAELQEYRSRLMTLSPRAPVTPVLVAINVLVFVAMCVGGVGFFAPNGNDVVHWGSNFGPLTMGGQWWRLFTSLFVHFGIIHIACNMLVLLASGSLIERLFGSSRFLLLYLFAGLCGSMASLLWNPAVNSAGASGAIFGIYGGLIAFVMNSRNGVPVAVMVGQRNSALFFAFYNLVFGFAHSGIDNAAHIGGLVGGFAMGLVLARPLRKESRIGFGMPQFATGLVVAAIVLGAMSWPLGHPSAKALAEQQFQTALLDFPAQERRVVEEANAVGKKAQSGAMSGADYAGVLQRDVVPGWDHIYALVSAPKLEPGDSQYALQQTLNRYADGRRRTYRLIAQAVLQNDAALMEQAKATKADADAAMLELNKMK</sequence>
<evidence type="ECO:0000256" key="2">
    <source>
        <dbReference type="ARBA" id="ARBA00009045"/>
    </source>
</evidence>
<evidence type="ECO:0000256" key="3">
    <source>
        <dbReference type="ARBA" id="ARBA00022692"/>
    </source>
</evidence>
<evidence type="ECO:0000259" key="8">
    <source>
        <dbReference type="Pfam" id="PF01694"/>
    </source>
</evidence>
<dbReference type="InterPro" id="IPR035952">
    <property type="entry name" value="Rhomboid-like_sf"/>
</dbReference>
<dbReference type="EMBL" id="QRBE01000009">
    <property type="protein sequence ID" value="RDS80177.1"/>
    <property type="molecule type" value="Genomic_DNA"/>
</dbReference>
<accession>A0A370WVY2</accession>
<dbReference type="PANTHER" id="PTHR43731:SF14">
    <property type="entry name" value="PRESENILIN-ASSOCIATED RHOMBOID-LIKE PROTEIN, MITOCHONDRIAL"/>
    <property type="match status" value="1"/>
</dbReference>
<evidence type="ECO:0000256" key="7">
    <source>
        <dbReference type="SAM" id="Phobius"/>
    </source>
</evidence>
<keyword evidence="4" id="KW-0378">Hydrolase</keyword>
<dbReference type="Proteomes" id="UP000254258">
    <property type="component" value="Unassembled WGS sequence"/>
</dbReference>
<feature type="domain" description="Peptidase S54 rhomboid" evidence="8">
    <location>
        <begin position="234"/>
        <end position="374"/>
    </location>
</feature>
<dbReference type="InterPro" id="IPR022764">
    <property type="entry name" value="Peptidase_S54_rhomboid_dom"/>
</dbReference>
<evidence type="ECO:0000256" key="5">
    <source>
        <dbReference type="ARBA" id="ARBA00022989"/>
    </source>
</evidence>
<evidence type="ECO:0000256" key="1">
    <source>
        <dbReference type="ARBA" id="ARBA00004141"/>
    </source>
</evidence>
<dbReference type="InterPro" id="IPR050925">
    <property type="entry name" value="Rhomboid_protease_S54"/>
</dbReference>
<gene>
    <name evidence="9" type="ORF">DWU98_14795</name>
</gene>
<keyword evidence="10" id="KW-1185">Reference proteome</keyword>
<keyword evidence="3 7" id="KW-0812">Transmembrane</keyword>
<comment type="caution">
    <text evidence="9">The sequence shown here is derived from an EMBL/GenBank/DDBJ whole genome shotgun (WGS) entry which is preliminary data.</text>
</comment>
<dbReference type="GO" id="GO:0016020">
    <property type="term" value="C:membrane"/>
    <property type="evidence" value="ECO:0007669"/>
    <property type="project" value="UniProtKB-SubCell"/>
</dbReference>
<proteinExistence type="inferred from homology"/>
<dbReference type="GO" id="GO:0004252">
    <property type="term" value="F:serine-type endopeptidase activity"/>
    <property type="evidence" value="ECO:0007669"/>
    <property type="project" value="InterPro"/>
</dbReference>
<dbReference type="SUPFAM" id="SSF144091">
    <property type="entry name" value="Rhomboid-like"/>
    <property type="match status" value="1"/>
</dbReference>
<dbReference type="Pfam" id="PF01694">
    <property type="entry name" value="Rhomboid"/>
    <property type="match status" value="1"/>
</dbReference>
<dbReference type="Gene3D" id="1.20.1540.10">
    <property type="entry name" value="Rhomboid-like"/>
    <property type="match status" value="1"/>
</dbReference>
<feature type="transmembrane region" description="Helical" evidence="7">
    <location>
        <begin position="388"/>
        <end position="408"/>
    </location>
</feature>
<protein>
    <submittedName>
        <fullName evidence="9">Rhomboid family intramembrane serine protease</fullName>
    </submittedName>
</protein>
<feature type="transmembrane region" description="Helical" evidence="7">
    <location>
        <begin position="299"/>
        <end position="318"/>
    </location>
</feature>
<dbReference type="AlphaFoldDB" id="A0A370WVY2"/>
<comment type="subcellular location">
    <subcellularLocation>
        <location evidence="1">Membrane</location>
        <topology evidence="1">Multi-pass membrane protein</topology>
    </subcellularLocation>
</comment>
<comment type="similarity">
    <text evidence="2">Belongs to the peptidase S54 family.</text>
</comment>
<evidence type="ECO:0000256" key="4">
    <source>
        <dbReference type="ARBA" id="ARBA00022801"/>
    </source>
</evidence>
<keyword evidence="6 7" id="KW-0472">Membrane</keyword>